<name>A0ACB5T841_AMBMO</name>
<evidence type="ECO:0000313" key="2">
    <source>
        <dbReference type="Proteomes" id="UP001165064"/>
    </source>
</evidence>
<organism evidence="1 2">
    <name type="scientific">Ambrosiozyma monospora</name>
    <name type="common">Yeast</name>
    <name type="synonym">Endomycopsis monosporus</name>
    <dbReference type="NCBI Taxonomy" id="43982"/>
    <lineage>
        <taxon>Eukaryota</taxon>
        <taxon>Fungi</taxon>
        <taxon>Dikarya</taxon>
        <taxon>Ascomycota</taxon>
        <taxon>Saccharomycotina</taxon>
        <taxon>Pichiomycetes</taxon>
        <taxon>Pichiales</taxon>
        <taxon>Pichiaceae</taxon>
        <taxon>Ambrosiozyma</taxon>
    </lineage>
</organism>
<accession>A0ACB5T841</accession>
<comment type="caution">
    <text evidence="1">The sequence shown here is derived from an EMBL/GenBank/DDBJ whole genome shotgun (WGS) entry which is preliminary data.</text>
</comment>
<protein>
    <submittedName>
        <fullName evidence="1">Unnamed protein product</fullName>
    </submittedName>
</protein>
<sequence>MSFVSIRSLTTRASSKRLVAVSVQAKRLQSTEAAPSTPTSAPEPTTASSKANVSLLSETETATPSVKTSKLSEATSNKIAELHKKYEGQSQLNILKQLTKGEFEEILNSAPKPTLNRDVLVLESFKKLFQTYVSKSQQEGELSSQSTSKMTQFPNLIPTPEGEPYSAAELAVRQKYHASTSGKLGSRVRNVYHPHQLIINPPTTNQLTVSKLMAAGAHLGHSTKLWNTSTQPFIYGEYNDIHVIDLDKTINYLKRAAKIVEGVAENGGLILYLGLKPGQARSVKEAARRYSKT</sequence>
<evidence type="ECO:0000313" key="1">
    <source>
        <dbReference type="EMBL" id="GME83166.1"/>
    </source>
</evidence>
<dbReference type="Proteomes" id="UP001165064">
    <property type="component" value="Unassembled WGS sequence"/>
</dbReference>
<proteinExistence type="predicted"/>
<gene>
    <name evidence="1" type="ORF">Amon02_000599600</name>
</gene>
<reference evidence="1" key="1">
    <citation type="submission" date="2023-04" db="EMBL/GenBank/DDBJ databases">
        <title>Ambrosiozyma monospora NBRC 10751.</title>
        <authorList>
            <person name="Ichikawa N."/>
            <person name="Sato H."/>
            <person name="Tonouchi N."/>
        </authorList>
    </citation>
    <scope>NUCLEOTIDE SEQUENCE</scope>
    <source>
        <strain evidence="1">NBRC 10751</strain>
    </source>
</reference>
<dbReference type="EMBL" id="BSXS01004548">
    <property type="protein sequence ID" value="GME83166.1"/>
    <property type="molecule type" value="Genomic_DNA"/>
</dbReference>
<keyword evidence="2" id="KW-1185">Reference proteome</keyword>